<evidence type="ECO:0000259" key="1">
    <source>
        <dbReference type="Pfam" id="PF12680"/>
    </source>
</evidence>
<keyword evidence="2" id="KW-0413">Isomerase</keyword>
<dbReference type="RefSeq" id="WP_106530068.1">
    <property type="nucleotide sequence ID" value="NZ_PYAW01000004.1"/>
</dbReference>
<dbReference type="SUPFAM" id="SSF54427">
    <property type="entry name" value="NTF2-like"/>
    <property type="match status" value="1"/>
</dbReference>
<organism evidence="2 3">
    <name type="scientific">Chitinophaga niastensis</name>
    <dbReference type="NCBI Taxonomy" id="536980"/>
    <lineage>
        <taxon>Bacteria</taxon>
        <taxon>Pseudomonadati</taxon>
        <taxon>Bacteroidota</taxon>
        <taxon>Chitinophagia</taxon>
        <taxon>Chitinophagales</taxon>
        <taxon>Chitinophagaceae</taxon>
        <taxon>Chitinophaga</taxon>
    </lineage>
</organism>
<dbReference type="AlphaFoldDB" id="A0A2P8HH66"/>
<dbReference type="OrthoDB" id="1433918at2"/>
<evidence type="ECO:0000313" key="2">
    <source>
        <dbReference type="EMBL" id="PSL45555.1"/>
    </source>
</evidence>
<name>A0A2P8HH66_CHINA</name>
<dbReference type="Pfam" id="PF12680">
    <property type="entry name" value="SnoaL_2"/>
    <property type="match status" value="1"/>
</dbReference>
<comment type="caution">
    <text evidence="2">The sequence shown here is derived from an EMBL/GenBank/DDBJ whole genome shotgun (WGS) entry which is preliminary data.</text>
</comment>
<dbReference type="Proteomes" id="UP000240971">
    <property type="component" value="Unassembled WGS sequence"/>
</dbReference>
<feature type="domain" description="SnoaL-like" evidence="1">
    <location>
        <begin position="22"/>
        <end position="108"/>
    </location>
</feature>
<dbReference type="Gene3D" id="3.10.450.50">
    <property type="match status" value="1"/>
</dbReference>
<dbReference type="InterPro" id="IPR037401">
    <property type="entry name" value="SnoaL-like"/>
</dbReference>
<dbReference type="InterPro" id="IPR032710">
    <property type="entry name" value="NTF2-like_dom_sf"/>
</dbReference>
<dbReference type="GO" id="GO:0016853">
    <property type="term" value="F:isomerase activity"/>
    <property type="evidence" value="ECO:0007669"/>
    <property type="project" value="UniProtKB-KW"/>
</dbReference>
<reference evidence="2 3" key="1">
    <citation type="submission" date="2018-03" db="EMBL/GenBank/DDBJ databases">
        <title>Genomic Encyclopedia of Archaeal and Bacterial Type Strains, Phase II (KMG-II): from individual species to whole genera.</title>
        <authorList>
            <person name="Goeker M."/>
        </authorList>
    </citation>
    <scope>NUCLEOTIDE SEQUENCE [LARGE SCALE GENOMIC DNA]</scope>
    <source>
        <strain evidence="2 3">DSM 24859</strain>
    </source>
</reference>
<evidence type="ECO:0000313" key="3">
    <source>
        <dbReference type="Proteomes" id="UP000240971"/>
    </source>
</evidence>
<accession>A0A2P8HH66</accession>
<keyword evidence="3" id="KW-1185">Reference proteome</keyword>
<proteinExistence type="predicted"/>
<sequence length="126" mass="14264">MENSTSTKQLLETYYKGFAQKEGWESVISDDFKFIGGDMTKTAPIVGKAAYIEVIKRFSRVFQTMRVKEMIIEGENACVIGNYDYTFPNGVSINGDVAEIWKAKNGKLDALTIFFDTHTFDKNIPK</sequence>
<gene>
    <name evidence="2" type="ORF">CLV51_104261</name>
</gene>
<dbReference type="EMBL" id="PYAW01000004">
    <property type="protein sequence ID" value="PSL45555.1"/>
    <property type="molecule type" value="Genomic_DNA"/>
</dbReference>
<protein>
    <submittedName>
        <fullName evidence="2">Ketosteroid isomerase-like protein</fullName>
    </submittedName>
</protein>